<evidence type="ECO:0000259" key="9">
    <source>
        <dbReference type="Pfam" id="PF01555"/>
    </source>
</evidence>
<dbReference type="GO" id="GO:0009307">
    <property type="term" value="P:DNA restriction-modification system"/>
    <property type="evidence" value="ECO:0007669"/>
    <property type="project" value="UniProtKB-KW"/>
</dbReference>
<dbReference type="SUPFAM" id="SSF53335">
    <property type="entry name" value="S-adenosyl-L-methionine-dependent methyltransferases"/>
    <property type="match status" value="2"/>
</dbReference>
<dbReference type="Gene3D" id="3.40.50.150">
    <property type="entry name" value="Vaccinia Virus protein VP39"/>
    <property type="match status" value="2"/>
</dbReference>
<keyword evidence="5 8" id="KW-0680">Restriction system</keyword>
<sequence>MQISKDQFLTLKEAAKFVGKSVHNVSYLITYGKINKYNSAGKVVKKGIKGLVFVSKNELEQYTKSWQKQLAQRRKSLNIKDQTLAFSQLSERERTKHIHRLHPYMGKFIPQLVEYYLKKNFTKKDIILDPFMGSGTTLAVSSELGLRSVGIEISPFNCMISNAKLQDYDIVKVSKEIEEIYNQTKKFSDAWTDSTSIGDSSISKSKYLNKWFAKRTLAELAFYKKKISDYQHQDILKIILTRAARSSRLVHHYDIATPTKPVTKPYKCRKHFTATPGSKKIHRMCHPLDRAIGKIKLYTFDTTKRIETFSKLRKSSDYLVLQGDSRFINLTKEVGARWKNVSINGIFTSPPYLGQIDYHGQHQYAYELLSIPTEVENEIGRKKLGKGKQAKEEYQKGISAVFANVSKSLHKDAKIFIVANDKANLYEKIIKDAGMKQISFKERPVEARAQGDKTPYSEKIFECALEN</sequence>
<keyword evidence="2 8" id="KW-0489">Methyltransferase</keyword>
<comment type="caution">
    <text evidence="10">The sequence shown here is derived from an EMBL/GenBank/DDBJ whole genome shotgun (WGS) entry which is preliminary data.</text>
</comment>
<proteinExistence type="inferred from homology"/>
<dbReference type="GO" id="GO:0003677">
    <property type="term" value="F:DNA binding"/>
    <property type="evidence" value="ECO:0007669"/>
    <property type="project" value="UniProtKB-KW"/>
</dbReference>
<dbReference type="Pfam" id="PF01555">
    <property type="entry name" value="N6_N4_Mtase"/>
    <property type="match status" value="1"/>
</dbReference>
<reference evidence="10 11" key="1">
    <citation type="journal article" date="2019" name="Environ. Microbiol.">
        <title>Genomics insights into ecotype formation of ammonia-oxidizing archaea in the deep ocean.</title>
        <authorList>
            <person name="Wang Y."/>
            <person name="Huang J.M."/>
            <person name="Cui G.J."/>
            <person name="Nunoura T."/>
            <person name="Takaki Y."/>
            <person name="Li W.L."/>
            <person name="Li J."/>
            <person name="Gao Z.M."/>
            <person name="Takai K."/>
            <person name="Zhang A.Q."/>
            <person name="Stepanauskas R."/>
        </authorList>
    </citation>
    <scope>NUCLEOTIDE SEQUENCE [LARGE SCALE GENOMIC DNA]</scope>
    <source>
        <strain evidence="10 11">G13</strain>
    </source>
</reference>
<dbReference type="PRINTS" id="PR00508">
    <property type="entry name" value="S21N4MTFRASE"/>
</dbReference>
<comment type="similarity">
    <text evidence="1">Belongs to the N(4)/N(6)-methyltransferase family. N(4) subfamily.</text>
</comment>
<evidence type="ECO:0000256" key="3">
    <source>
        <dbReference type="ARBA" id="ARBA00022679"/>
    </source>
</evidence>
<evidence type="ECO:0000256" key="1">
    <source>
        <dbReference type="ARBA" id="ARBA00010203"/>
    </source>
</evidence>
<comment type="catalytic activity">
    <reaction evidence="7 8">
        <text>a 2'-deoxycytidine in DNA + S-adenosyl-L-methionine = an N(4)-methyl-2'-deoxycytidine in DNA + S-adenosyl-L-homocysteine + H(+)</text>
        <dbReference type="Rhea" id="RHEA:16857"/>
        <dbReference type="Rhea" id="RHEA-COMP:11369"/>
        <dbReference type="Rhea" id="RHEA-COMP:13674"/>
        <dbReference type="ChEBI" id="CHEBI:15378"/>
        <dbReference type="ChEBI" id="CHEBI:57856"/>
        <dbReference type="ChEBI" id="CHEBI:59789"/>
        <dbReference type="ChEBI" id="CHEBI:85452"/>
        <dbReference type="ChEBI" id="CHEBI:137933"/>
        <dbReference type="EC" id="2.1.1.113"/>
    </reaction>
</comment>
<dbReference type="InterPro" id="IPR017985">
    <property type="entry name" value="MeTrfase_CN4_CS"/>
</dbReference>
<feature type="domain" description="DNA methylase N-4/N-6" evidence="9">
    <location>
        <begin position="38"/>
        <end position="160"/>
    </location>
</feature>
<dbReference type="GO" id="GO:0015667">
    <property type="term" value="F:site-specific DNA-methyltransferase (cytosine-N4-specific) activity"/>
    <property type="evidence" value="ECO:0007669"/>
    <property type="project" value="UniProtKB-EC"/>
</dbReference>
<name>A0A7K4NUK1_9ARCH</name>
<accession>A0A7K4NUK1</accession>
<organism evidence="10 11">
    <name type="scientific">Marine Group I thaumarchaeote</name>
    <dbReference type="NCBI Taxonomy" id="2511932"/>
    <lineage>
        <taxon>Archaea</taxon>
        <taxon>Nitrososphaerota</taxon>
        <taxon>Marine Group I</taxon>
    </lineage>
</organism>
<dbReference type="InterPro" id="IPR002941">
    <property type="entry name" value="DNA_methylase_N4/N6"/>
</dbReference>
<dbReference type="AlphaFoldDB" id="A0A7K4NUK1"/>
<protein>
    <recommendedName>
        <fullName evidence="8">Type II methyltransferase</fullName>
        <ecNumber evidence="8">2.1.1.113</ecNumber>
    </recommendedName>
    <alternativeName>
        <fullName evidence="8">N-4 cytosine-specific methyltransferase</fullName>
    </alternativeName>
</protein>
<dbReference type="InterPro" id="IPR029063">
    <property type="entry name" value="SAM-dependent_MTases_sf"/>
</dbReference>
<evidence type="ECO:0000256" key="6">
    <source>
        <dbReference type="ARBA" id="ARBA00023125"/>
    </source>
</evidence>
<dbReference type="EMBL" id="JACASW010000012">
    <property type="protein sequence ID" value="NWK06706.1"/>
    <property type="molecule type" value="Genomic_DNA"/>
</dbReference>
<evidence type="ECO:0000256" key="8">
    <source>
        <dbReference type="RuleBase" id="RU362026"/>
    </source>
</evidence>
<evidence type="ECO:0000256" key="2">
    <source>
        <dbReference type="ARBA" id="ARBA00022603"/>
    </source>
</evidence>
<dbReference type="EC" id="2.1.1.113" evidence="8"/>
<evidence type="ECO:0000313" key="10">
    <source>
        <dbReference type="EMBL" id="NWK06706.1"/>
    </source>
</evidence>
<dbReference type="InterPro" id="IPR001091">
    <property type="entry name" value="RM_Methyltransferase"/>
</dbReference>
<evidence type="ECO:0000256" key="4">
    <source>
        <dbReference type="ARBA" id="ARBA00022691"/>
    </source>
</evidence>
<dbReference type="GO" id="GO:0008170">
    <property type="term" value="F:N-methyltransferase activity"/>
    <property type="evidence" value="ECO:0007669"/>
    <property type="project" value="InterPro"/>
</dbReference>
<evidence type="ECO:0000256" key="5">
    <source>
        <dbReference type="ARBA" id="ARBA00022747"/>
    </source>
</evidence>
<gene>
    <name evidence="10" type="ORF">HX827_05190</name>
</gene>
<keyword evidence="6" id="KW-0238">DNA-binding</keyword>
<dbReference type="GO" id="GO:0032259">
    <property type="term" value="P:methylation"/>
    <property type="evidence" value="ECO:0007669"/>
    <property type="project" value="UniProtKB-KW"/>
</dbReference>
<keyword evidence="4 8" id="KW-0949">S-adenosyl-L-methionine</keyword>
<dbReference type="PROSITE" id="PS00093">
    <property type="entry name" value="N4_MTASE"/>
    <property type="match status" value="1"/>
</dbReference>
<evidence type="ECO:0000256" key="7">
    <source>
        <dbReference type="ARBA" id="ARBA00049120"/>
    </source>
</evidence>
<keyword evidence="3" id="KW-0808">Transferase</keyword>
<evidence type="ECO:0000313" key="11">
    <source>
        <dbReference type="Proteomes" id="UP000534207"/>
    </source>
</evidence>
<dbReference type="Proteomes" id="UP000534207">
    <property type="component" value="Unassembled WGS sequence"/>
</dbReference>